<keyword evidence="1" id="KW-1133">Transmembrane helix</keyword>
<dbReference type="AlphaFoldDB" id="A0A1F7L096"/>
<organism evidence="3 4">
    <name type="scientific">Candidatus Roizmanbacteria bacterium RIFOXYD1_FULL_38_12</name>
    <dbReference type="NCBI Taxonomy" id="1802093"/>
    <lineage>
        <taxon>Bacteria</taxon>
        <taxon>Candidatus Roizmaniibacteriota</taxon>
    </lineage>
</organism>
<dbReference type="EMBL" id="MGBR01000001">
    <property type="protein sequence ID" value="OGK73553.1"/>
    <property type="molecule type" value="Genomic_DNA"/>
</dbReference>
<protein>
    <recommendedName>
        <fullName evidence="2">Glycosyltransferase 2-like domain-containing protein</fullName>
    </recommendedName>
</protein>
<accession>A0A1F7L096</accession>
<comment type="caution">
    <text evidence="3">The sequence shown here is derived from an EMBL/GenBank/DDBJ whole genome shotgun (WGS) entry which is preliminary data.</text>
</comment>
<evidence type="ECO:0000313" key="3">
    <source>
        <dbReference type="EMBL" id="OGK73553.1"/>
    </source>
</evidence>
<dbReference type="PANTHER" id="PTHR43630:SF2">
    <property type="entry name" value="GLYCOSYLTRANSFERASE"/>
    <property type="match status" value="1"/>
</dbReference>
<reference evidence="3 4" key="1">
    <citation type="journal article" date="2016" name="Nat. Commun.">
        <title>Thousands of microbial genomes shed light on interconnected biogeochemical processes in an aquifer system.</title>
        <authorList>
            <person name="Anantharaman K."/>
            <person name="Brown C.T."/>
            <person name="Hug L.A."/>
            <person name="Sharon I."/>
            <person name="Castelle C.J."/>
            <person name="Probst A.J."/>
            <person name="Thomas B.C."/>
            <person name="Singh A."/>
            <person name="Wilkins M.J."/>
            <person name="Karaoz U."/>
            <person name="Brodie E.L."/>
            <person name="Williams K.H."/>
            <person name="Hubbard S.S."/>
            <person name="Banfield J.F."/>
        </authorList>
    </citation>
    <scope>NUCLEOTIDE SEQUENCE [LARGE SCALE GENOMIC DNA]</scope>
</reference>
<evidence type="ECO:0000313" key="4">
    <source>
        <dbReference type="Proteomes" id="UP000177050"/>
    </source>
</evidence>
<keyword evidence="1" id="KW-0472">Membrane</keyword>
<dbReference type="Gene3D" id="3.90.550.10">
    <property type="entry name" value="Spore Coat Polysaccharide Biosynthesis Protein SpsA, Chain A"/>
    <property type="match status" value="1"/>
</dbReference>
<evidence type="ECO:0000259" key="2">
    <source>
        <dbReference type="Pfam" id="PF00535"/>
    </source>
</evidence>
<feature type="domain" description="Glycosyltransferase 2-like" evidence="2">
    <location>
        <begin position="5"/>
        <end position="142"/>
    </location>
</feature>
<feature type="transmembrane region" description="Helical" evidence="1">
    <location>
        <begin position="228"/>
        <end position="248"/>
    </location>
</feature>
<dbReference type="InterPro" id="IPR001173">
    <property type="entry name" value="Glyco_trans_2-like"/>
</dbReference>
<dbReference type="Pfam" id="PF00535">
    <property type="entry name" value="Glycos_transf_2"/>
    <property type="match status" value="1"/>
</dbReference>
<sequence length="258" mass="30584">MRKISLLMITKNSDTLLEQSLHSVMDFIDEIVIVDDGSTDDTLSIAKKYKATIYSRHNLDLGSQRAYGLEKCRGEWILMLDADEIVTDELSQDIKRVISNNRLKSNTVGYYIPYQNHFLGKPIYHGGENYKILRLFKREAAVIFNNVIHEHVKVKGITAQLKGKIYHYSYQSLYQTYKKFTDYARREAKRKVLYGENTSIKKVILYPLHMFYARYIKDKGYKDYSLRFLLDLGFAYMEWLTYIFMFFYKNEKKKTKNI</sequence>
<gene>
    <name evidence="3" type="ORF">A3K52_02045</name>
</gene>
<name>A0A1F7L096_9BACT</name>
<dbReference type="CDD" id="cd02511">
    <property type="entry name" value="Beta4Glucosyltransferase"/>
    <property type="match status" value="1"/>
</dbReference>
<proteinExistence type="predicted"/>
<evidence type="ECO:0000256" key="1">
    <source>
        <dbReference type="SAM" id="Phobius"/>
    </source>
</evidence>
<keyword evidence="1" id="KW-0812">Transmembrane</keyword>
<dbReference type="Proteomes" id="UP000177050">
    <property type="component" value="Unassembled WGS sequence"/>
</dbReference>
<dbReference type="PANTHER" id="PTHR43630">
    <property type="entry name" value="POLY-BETA-1,6-N-ACETYL-D-GLUCOSAMINE SYNTHASE"/>
    <property type="match status" value="1"/>
</dbReference>
<dbReference type="SUPFAM" id="SSF53448">
    <property type="entry name" value="Nucleotide-diphospho-sugar transferases"/>
    <property type="match status" value="1"/>
</dbReference>
<dbReference type="InterPro" id="IPR029044">
    <property type="entry name" value="Nucleotide-diphossugar_trans"/>
</dbReference>